<reference evidence="8" key="2">
    <citation type="submission" date="2025-08" db="UniProtKB">
        <authorList>
            <consortium name="RefSeq"/>
        </authorList>
    </citation>
    <scope>IDENTIFICATION</scope>
    <source>
        <strain evidence="8">S238N-H82</strain>
        <tissue evidence="8">Testes</tissue>
    </source>
</reference>
<dbReference type="KEGG" id="bfo:118405805"/>
<dbReference type="OrthoDB" id="6343311at2759"/>
<evidence type="ECO:0000256" key="1">
    <source>
        <dbReference type="ARBA" id="ARBA00022614"/>
    </source>
</evidence>
<evidence type="ECO:0000259" key="6">
    <source>
        <dbReference type="SMART" id="SM00082"/>
    </source>
</evidence>
<dbReference type="InterPro" id="IPR000483">
    <property type="entry name" value="Cys-rich_flank_reg_C"/>
</dbReference>
<evidence type="ECO:0000256" key="2">
    <source>
        <dbReference type="ARBA" id="ARBA00022729"/>
    </source>
</evidence>
<dbReference type="InterPro" id="IPR001611">
    <property type="entry name" value="Leu-rich_rpt"/>
</dbReference>
<dbReference type="SMART" id="SM00369">
    <property type="entry name" value="LRR_TYP"/>
    <property type="match status" value="3"/>
</dbReference>
<feature type="domain" description="LRRCT" evidence="6">
    <location>
        <begin position="155"/>
        <end position="206"/>
    </location>
</feature>
<keyword evidence="7" id="KW-1185">Reference proteome</keyword>
<feature type="chain" id="PRO_5039955006" evidence="5">
    <location>
        <begin position="29"/>
        <end position="285"/>
    </location>
</feature>
<feature type="transmembrane region" description="Helical" evidence="4">
    <location>
        <begin position="235"/>
        <end position="260"/>
    </location>
</feature>
<dbReference type="InterPro" id="IPR003591">
    <property type="entry name" value="Leu-rich_rpt_typical-subtyp"/>
</dbReference>
<protein>
    <submittedName>
        <fullName evidence="8">Immunoglobulin superfamily containing leucine-rich repeat protein 2-like</fullName>
    </submittedName>
</protein>
<dbReference type="PANTHER" id="PTHR24369:SF210">
    <property type="entry name" value="CHAOPTIN-RELATED"/>
    <property type="match status" value="1"/>
</dbReference>
<keyword evidence="1" id="KW-0433">Leucine-rich repeat</keyword>
<dbReference type="AlphaFoldDB" id="A0A9J7HKW4"/>
<name>A0A9J7HKW4_BRAFL</name>
<keyword evidence="2 5" id="KW-0732">Signal</keyword>
<keyword evidence="4" id="KW-0812">Transmembrane</keyword>
<proteinExistence type="predicted"/>
<evidence type="ECO:0000256" key="5">
    <source>
        <dbReference type="SAM" id="SignalP"/>
    </source>
</evidence>
<feature type="signal peptide" evidence="5">
    <location>
        <begin position="1"/>
        <end position="28"/>
    </location>
</feature>
<accession>A0A9J7HKW4</accession>
<dbReference type="RefSeq" id="XP_035661465.1">
    <property type="nucleotide sequence ID" value="XM_035805572.1"/>
</dbReference>
<dbReference type="PANTHER" id="PTHR24369">
    <property type="entry name" value="ANTIGEN BSP, PUTATIVE-RELATED"/>
    <property type="match status" value="1"/>
</dbReference>
<evidence type="ECO:0000313" key="8">
    <source>
        <dbReference type="RefSeq" id="XP_035661465.1"/>
    </source>
</evidence>
<evidence type="ECO:0000256" key="3">
    <source>
        <dbReference type="ARBA" id="ARBA00022737"/>
    </source>
</evidence>
<sequence length="285" mass="31928">MYVWNRLHTTAMVVQECCFLLFSVLVLAETDEADCPSPCSCSDQYGEIVVSCGGQDLARIPEHIPASVTWLDLKYNNITKVTSKSFKDITEVKGINLSHNKIRKISADAFKNLKHLDNLDLSQNLLKTISYDMFKLPIDSAVKEARHFFVDLAMNPWLCDCSLAWLTEMFRNGSHMFSSRFVTCDGPETLKGVDVKDVSLSAFLCPIATIAPTEEKENSTYNSVSAEGRHTTSNFMFLPLVSFAVLIGFLVGALIVRGCTERHCKHRYKRIPNMLPTGPQKDGFV</sequence>
<dbReference type="SMART" id="SM00082">
    <property type="entry name" value="LRRCT"/>
    <property type="match status" value="1"/>
</dbReference>
<dbReference type="OMA" id="AMNPWLC"/>
<gene>
    <name evidence="8" type="primary">LOC118405805</name>
</gene>
<keyword evidence="3" id="KW-0677">Repeat</keyword>
<dbReference type="Gene3D" id="3.80.10.10">
    <property type="entry name" value="Ribonuclease Inhibitor"/>
    <property type="match status" value="1"/>
</dbReference>
<organism evidence="7 8">
    <name type="scientific">Branchiostoma floridae</name>
    <name type="common">Florida lancelet</name>
    <name type="synonym">Amphioxus</name>
    <dbReference type="NCBI Taxonomy" id="7739"/>
    <lineage>
        <taxon>Eukaryota</taxon>
        <taxon>Metazoa</taxon>
        <taxon>Chordata</taxon>
        <taxon>Cephalochordata</taxon>
        <taxon>Leptocardii</taxon>
        <taxon>Amphioxiformes</taxon>
        <taxon>Branchiostomatidae</taxon>
        <taxon>Branchiostoma</taxon>
    </lineage>
</organism>
<dbReference type="GeneID" id="118405805"/>
<evidence type="ECO:0000313" key="7">
    <source>
        <dbReference type="Proteomes" id="UP000001554"/>
    </source>
</evidence>
<dbReference type="InterPro" id="IPR032675">
    <property type="entry name" value="LRR_dom_sf"/>
</dbReference>
<keyword evidence="4" id="KW-0472">Membrane</keyword>
<evidence type="ECO:0000256" key="4">
    <source>
        <dbReference type="SAM" id="Phobius"/>
    </source>
</evidence>
<dbReference type="InterPro" id="IPR050541">
    <property type="entry name" value="LRR_TM_domain-containing"/>
</dbReference>
<dbReference type="Pfam" id="PF13855">
    <property type="entry name" value="LRR_8"/>
    <property type="match status" value="1"/>
</dbReference>
<reference evidence="7" key="1">
    <citation type="journal article" date="2020" name="Nat. Ecol. Evol.">
        <title>Deeply conserved synteny resolves early events in vertebrate evolution.</title>
        <authorList>
            <person name="Simakov O."/>
            <person name="Marletaz F."/>
            <person name="Yue J.X."/>
            <person name="O'Connell B."/>
            <person name="Jenkins J."/>
            <person name="Brandt A."/>
            <person name="Calef R."/>
            <person name="Tung C.H."/>
            <person name="Huang T.K."/>
            <person name="Schmutz J."/>
            <person name="Satoh N."/>
            <person name="Yu J.K."/>
            <person name="Putnam N.H."/>
            <person name="Green R.E."/>
            <person name="Rokhsar D.S."/>
        </authorList>
    </citation>
    <scope>NUCLEOTIDE SEQUENCE [LARGE SCALE GENOMIC DNA]</scope>
    <source>
        <strain evidence="7">S238N-H82</strain>
    </source>
</reference>
<keyword evidence="4" id="KW-1133">Transmembrane helix</keyword>
<dbReference type="SUPFAM" id="SSF52058">
    <property type="entry name" value="L domain-like"/>
    <property type="match status" value="1"/>
</dbReference>
<dbReference type="Proteomes" id="UP000001554">
    <property type="component" value="Chromosome 18"/>
</dbReference>